<accession>A0A1H6F543</accession>
<keyword evidence="4" id="KW-1185">Reference proteome</keyword>
<organism evidence="3 4">
    <name type="scientific">Candidatus Venteria ishoeyi</name>
    <dbReference type="NCBI Taxonomy" id="1899563"/>
    <lineage>
        <taxon>Bacteria</taxon>
        <taxon>Pseudomonadati</taxon>
        <taxon>Pseudomonadota</taxon>
        <taxon>Gammaproteobacteria</taxon>
        <taxon>Thiotrichales</taxon>
        <taxon>Thiotrichaceae</taxon>
        <taxon>Venteria</taxon>
    </lineage>
</organism>
<reference evidence="3 4" key="1">
    <citation type="submission" date="2016-10" db="EMBL/GenBank/DDBJ databases">
        <authorList>
            <person name="de Groot N.N."/>
        </authorList>
    </citation>
    <scope>NUCLEOTIDE SEQUENCE [LARGE SCALE GENOMIC DNA]</scope>
    <source>
        <strain evidence="3">MBHS1</strain>
    </source>
</reference>
<dbReference type="EMBL" id="FMSV02000175">
    <property type="protein sequence ID" value="SEH05222.1"/>
    <property type="molecule type" value="Genomic_DNA"/>
</dbReference>
<name>A0A1H6F543_9GAMM</name>
<dbReference type="Proteomes" id="UP000236724">
    <property type="component" value="Unassembled WGS sequence"/>
</dbReference>
<sequence length="681" mass="76341">MDPFNVSIEMEVDGQRYPLAYAMPDAQGTPQMNIGYRFEQECQQQTDDLGNVTEYCAAISATQKRGLSLDLSLTEILYDLMASKVEDTLVYVLITLDPENQIKEFKDYKADNVYKLPLMFLVENDAANARRTLQLSVGGREMFQASERVGPDYPQEVFNFQYNNKKGNDHFNIATKNQLSFTYRNDPIRFSTREDGEDEQLINIPSATSFKLFSQVPTKILIRNFDLLFVGAYFNFDADNIAATVGDLKLVVLGTTIFSAKSHVGNKYKNHQDKKEKARLEKKKSDTTAQSSDLQKASIQSDQVKENAKDEKQKTAEEKKVETERKIKDTRKNIEEKKAKLVTTEAAKNAALKKEEQAGQKLIATETSYNRAVADKTKTIADIQALRAKQEAAEGNADRVNNEVVRQLAAAQARQAELEVQQQQLKKDLDERITLNAEAREKAFEKEQENKKATVNLKKAEKTLETALNALKTIRKNLINSIGDQPIPPPQIMLWDSKDKKGNEKWVKSKNFPNPPFKKTFMVGPVPITIKAGIKGEIGLTGTLSLEVSNVIRINTGPVLSVAAFAEASLDFAAVSMGIEVSLTLLKIELRAQGDAQLLPSYPMALLRVQAPLSISFLDGSVSLFVRVNFCFFQRPTPTLLLNGKVLAGHGQYFHPRHGHGGMLIALRHYQVVKWYLPPLI</sequence>
<evidence type="ECO:0000256" key="2">
    <source>
        <dbReference type="SAM" id="MobiDB-lite"/>
    </source>
</evidence>
<feature type="coiled-coil region" evidence="1">
    <location>
        <begin position="383"/>
        <end position="477"/>
    </location>
</feature>
<evidence type="ECO:0000313" key="4">
    <source>
        <dbReference type="Proteomes" id="UP000236724"/>
    </source>
</evidence>
<feature type="compositionally biased region" description="Polar residues" evidence="2">
    <location>
        <begin position="287"/>
        <end position="302"/>
    </location>
</feature>
<evidence type="ECO:0000313" key="3">
    <source>
        <dbReference type="EMBL" id="SEH05222.1"/>
    </source>
</evidence>
<feature type="region of interest" description="Disordered" evidence="2">
    <location>
        <begin position="266"/>
        <end position="325"/>
    </location>
</feature>
<dbReference type="AlphaFoldDB" id="A0A1H6F543"/>
<protein>
    <submittedName>
        <fullName evidence="3">Uncharacterized protein</fullName>
    </submittedName>
</protein>
<gene>
    <name evidence="3" type="ORF">MBHS_01075</name>
</gene>
<feature type="compositionally biased region" description="Basic and acidic residues" evidence="2">
    <location>
        <begin position="303"/>
        <end position="325"/>
    </location>
</feature>
<evidence type="ECO:0000256" key="1">
    <source>
        <dbReference type="SAM" id="Coils"/>
    </source>
</evidence>
<proteinExistence type="predicted"/>
<feature type="compositionally biased region" description="Basic and acidic residues" evidence="2">
    <location>
        <begin position="270"/>
        <end position="286"/>
    </location>
</feature>
<keyword evidence="1" id="KW-0175">Coiled coil</keyword>